<dbReference type="PROSITE" id="PS51372">
    <property type="entry name" value="PRD_2"/>
    <property type="match status" value="2"/>
</dbReference>
<dbReference type="InterPro" id="IPR011608">
    <property type="entry name" value="PRD"/>
</dbReference>
<dbReference type="Gene3D" id="2.30.24.10">
    <property type="entry name" value="CAT RNA-binding domain"/>
    <property type="match status" value="1"/>
</dbReference>
<dbReference type="Pfam" id="PF00874">
    <property type="entry name" value="PRD"/>
    <property type="match status" value="2"/>
</dbReference>
<protein>
    <submittedName>
        <fullName evidence="3">Sucrose utilization operon antiterminator</fullName>
    </submittedName>
</protein>
<dbReference type="InterPro" id="IPR036650">
    <property type="entry name" value="CAT_RNA-bd_dom_sf"/>
</dbReference>
<proteinExistence type="predicted"/>
<comment type="caution">
    <text evidence="3">The sequence shown here is derived from an EMBL/GenBank/DDBJ whole genome shotgun (WGS) entry which is preliminary data.</text>
</comment>
<dbReference type="Gene3D" id="1.10.1790.10">
    <property type="entry name" value="PRD domain"/>
    <property type="match status" value="2"/>
</dbReference>
<keyword evidence="1" id="KW-0677">Repeat</keyword>
<dbReference type="InterPro" id="IPR036634">
    <property type="entry name" value="PRD_sf"/>
</dbReference>
<name>A0ABN0RGN4_9LIST</name>
<reference evidence="3 4" key="1">
    <citation type="journal article" date="2014" name="Int. J. Syst. Evol. Microbiol.">
        <title>Listeria floridensis sp. nov., Listeria aquatica sp. nov., Listeria cornellensis sp. nov., Listeria riparia sp. nov. and Listeria grandensis sp. nov., from agricultural and natural environments.</title>
        <authorList>
            <person name="den Bakker H.C."/>
            <person name="Warchocki S."/>
            <person name="Wright E.M."/>
            <person name="Allred A.F."/>
            <person name="Ahlstrom C."/>
            <person name="Manuel C.S."/>
            <person name="Stasiewicz M.J."/>
            <person name="Burrell A."/>
            <person name="Roof S."/>
            <person name="Strawn L."/>
            <person name="Fortes E.D."/>
            <person name="Nightingale K.K."/>
            <person name="Kephart D."/>
            <person name="Wiedmann M."/>
        </authorList>
    </citation>
    <scope>NUCLEOTIDE SEQUENCE [LARGE SCALE GENOMIC DNA]</scope>
    <source>
        <strain evidence="3 4">FSL S10-1187</strain>
    </source>
</reference>
<organism evidence="3 4">
    <name type="scientific">Listeria floridensis FSL S10-1187</name>
    <dbReference type="NCBI Taxonomy" id="1265817"/>
    <lineage>
        <taxon>Bacteria</taxon>
        <taxon>Bacillati</taxon>
        <taxon>Bacillota</taxon>
        <taxon>Bacilli</taxon>
        <taxon>Bacillales</taxon>
        <taxon>Listeriaceae</taxon>
        <taxon>Listeria</taxon>
    </lineage>
</organism>
<gene>
    <name evidence="3" type="ORF">MFLO_05515</name>
</gene>
<evidence type="ECO:0000256" key="1">
    <source>
        <dbReference type="ARBA" id="ARBA00022737"/>
    </source>
</evidence>
<evidence type="ECO:0000313" key="4">
    <source>
        <dbReference type="Proteomes" id="UP000019249"/>
    </source>
</evidence>
<feature type="domain" description="PRD" evidence="2">
    <location>
        <begin position="37"/>
        <end position="142"/>
    </location>
</feature>
<feature type="domain" description="PRD" evidence="2">
    <location>
        <begin position="143"/>
        <end position="251"/>
    </location>
</feature>
<evidence type="ECO:0000259" key="2">
    <source>
        <dbReference type="PROSITE" id="PS51372"/>
    </source>
</evidence>
<dbReference type="Proteomes" id="UP000019249">
    <property type="component" value="Unassembled WGS sequence"/>
</dbReference>
<dbReference type="PANTHER" id="PTHR30185:SF15">
    <property type="entry name" value="CRYPTIC BETA-GLUCOSIDE BGL OPERON ANTITERMINATOR"/>
    <property type="match status" value="1"/>
</dbReference>
<dbReference type="SUPFAM" id="SSF63520">
    <property type="entry name" value="PTS-regulatory domain, PRD"/>
    <property type="match status" value="2"/>
</dbReference>
<dbReference type="InterPro" id="IPR050661">
    <property type="entry name" value="BglG_antiterminators"/>
</dbReference>
<keyword evidence="4" id="KW-1185">Reference proteome</keyword>
<dbReference type="PANTHER" id="PTHR30185">
    <property type="entry name" value="CRYPTIC BETA-GLUCOSIDE BGL OPERON ANTITERMINATOR"/>
    <property type="match status" value="1"/>
</dbReference>
<dbReference type="EMBL" id="AODF01000008">
    <property type="protein sequence ID" value="EUJ33034.1"/>
    <property type="molecule type" value="Genomic_DNA"/>
</dbReference>
<sequence>MPSTKKRNDVVPANKIEKMFVMQDESESEHFQELLKRINEEYFAVSEEIISYAEAALSFKLSEHIHISLTDHLAFSIERLKEGIILQNRLLNEIKVLYEPEFKIGMWAINHVKERFGIDMPIDEAAYIALHIHTAKIGSRDIHQSVRQASIIASMVEVISSELSLSLSGQDIAYERLITHLRFVLNRVEKKELHTMDKEMLDMIKKKFEFSFNTAMKVSELLERDYKMTLPEAELGYIALHVERLRSFWGK</sequence>
<accession>A0ABN0RGN4</accession>
<evidence type="ECO:0000313" key="3">
    <source>
        <dbReference type="EMBL" id="EUJ33034.1"/>
    </source>
</evidence>